<comment type="caution">
    <text evidence="4">The sequence shown here is derived from an EMBL/GenBank/DDBJ whole genome shotgun (WGS) entry which is preliminary data.</text>
</comment>
<dbReference type="PANTHER" id="PTHR43717:SF1">
    <property type="entry name" value="ANAEROBIC NITRIC OXIDE REDUCTASE FLAVORUBREDOXIN"/>
    <property type="match status" value="1"/>
</dbReference>
<accession>A0A9D9E1S0</accession>
<dbReference type="CDD" id="cd07709">
    <property type="entry name" value="flavodiiron_proteins_MBL-fold"/>
    <property type="match status" value="1"/>
</dbReference>
<proteinExistence type="inferred from homology"/>
<dbReference type="GO" id="GO:0009055">
    <property type="term" value="F:electron transfer activity"/>
    <property type="evidence" value="ECO:0007669"/>
    <property type="project" value="InterPro"/>
</dbReference>
<dbReference type="InterPro" id="IPR016440">
    <property type="entry name" value="Rubredoxin-O_OxRdtase"/>
</dbReference>
<dbReference type="InterPro" id="IPR008254">
    <property type="entry name" value="Flavodoxin/NO_synth"/>
</dbReference>
<feature type="domain" description="Flavodoxin-like" evidence="3">
    <location>
        <begin position="250"/>
        <end position="396"/>
    </location>
</feature>
<evidence type="ECO:0000256" key="1">
    <source>
        <dbReference type="ARBA" id="ARBA00001917"/>
    </source>
</evidence>
<dbReference type="Gene3D" id="3.40.50.360">
    <property type="match status" value="1"/>
</dbReference>
<dbReference type="Pfam" id="PF19583">
    <property type="entry name" value="ODP"/>
    <property type="match status" value="1"/>
</dbReference>
<organism evidence="4 5">
    <name type="scientific">Candidatus Caccoplasma merdipullorum</name>
    <dbReference type="NCBI Taxonomy" id="2840718"/>
    <lineage>
        <taxon>Bacteria</taxon>
        <taxon>Pseudomonadati</taxon>
        <taxon>Bacteroidota</taxon>
        <taxon>Bacteroidia</taxon>
        <taxon>Bacteroidales</taxon>
        <taxon>Bacteroidaceae</taxon>
        <taxon>Bacteroidaceae incertae sedis</taxon>
        <taxon>Candidatus Caccoplasma</taxon>
    </lineage>
</organism>
<evidence type="ECO:0000313" key="5">
    <source>
        <dbReference type="Proteomes" id="UP000823636"/>
    </source>
</evidence>
<dbReference type="InterPro" id="IPR045761">
    <property type="entry name" value="ODP_dom"/>
</dbReference>
<protein>
    <submittedName>
        <fullName evidence="4">FprA family A-type flavoprotein</fullName>
    </submittedName>
</protein>
<dbReference type="PROSITE" id="PS50902">
    <property type="entry name" value="FLAVODOXIN_LIKE"/>
    <property type="match status" value="1"/>
</dbReference>
<reference evidence="4" key="2">
    <citation type="journal article" date="2021" name="PeerJ">
        <title>Extensive microbial diversity within the chicken gut microbiome revealed by metagenomics and culture.</title>
        <authorList>
            <person name="Gilroy R."/>
            <person name="Ravi A."/>
            <person name="Getino M."/>
            <person name="Pursley I."/>
            <person name="Horton D.L."/>
            <person name="Alikhan N.F."/>
            <person name="Baker D."/>
            <person name="Gharbi K."/>
            <person name="Hall N."/>
            <person name="Watson M."/>
            <person name="Adriaenssens E.M."/>
            <person name="Foster-Nyarko E."/>
            <person name="Jarju S."/>
            <person name="Secka A."/>
            <person name="Antonio M."/>
            <person name="Oren A."/>
            <person name="Chaudhuri R.R."/>
            <person name="La Ragione R."/>
            <person name="Hildebrand F."/>
            <person name="Pallen M.J."/>
        </authorList>
    </citation>
    <scope>NUCLEOTIDE SEQUENCE</scope>
    <source>
        <strain evidence="4">G3-4614</strain>
    </source>
</reference>
<sequence length="396" mass="43874">MANEIVKGIFYVGVDDRQTELFENLWPLPFGVSYNSYIIKDNKNVLIDTVEHTYGEEFFCKVKEVLGESPVDYLVINHMEPDHSSSIIELKRRYPDVKIIGNAKTLAMLNGFYAVTDNVVEVKDGESLSIGENTLTFHLTPMVHWPETQMTYLPEKKVLFSGDAFGTFGALNGKVVDEEIDVSQYWDEMYRYYSNIVGKYGMPVEKAIAKLGCLPIEYICSTHGPVWKKHISEVVNVYSHMARYEGNSGVVVVYGSMYGHTAGMAKTIAEALTDAGIKDVVLHDVSKSDMSYILRDIFKYKGLIIGAPTYSGDIFPKVEALLSQITLRGVKGRVFGCFGSFSWAGVAVKRLTSFAEHMKWGVTGTPVEMKQGGTGVDIKAACKALAISVAEAVKEA</sequence>
<evidence type="ECO:0000313" key="4">
    <source>
        <dbReference type="EMBL" id="MBO8437613.1"/>
    </source>
</evidence>
<dbReference type="SUPFAM" id="SSF56281">
    <property type="entry name" value="Metallo-hydrolase/oxidoreductase"/>
    <property type="match status" value="1"/>
</dbReference>
<dbReference type="AlphaFoldDB" id="A0A9D9E1S0"/>
<dbReference type="PROSITE" id="PS00201">
    <property type="entry name" value="FLAVODOXIN"/>
    <property type="match status" value="1"/>
</dbReference>
<dbReference type="GO" id="GO:0046872">
    <property type="term" value="F:metal ion binding"/>
    <property type="evidence" value="ECO:0007669"/>
    <property type="project" value="InterPro"/>
</dbReference>
<comment type="similarity">
    <text evidence="2">In the N-terminal section; belongs to the zinc metallo-hydrolase group 3 family.</text>
</comment>
<dbReference type="Gene3D" id="3.60.15.10">
    <property type="entry name" value="Ribonuclease Z/Hydroxyacylglutathione hydrolase-like"/>
    <property type="match status" value="1"/>
</dbReference>
<dbReference type="InterPro" id="IPR036866">
    <property type="entry name" value="RibonucZ/Hydroxyglut_hydro"/>
</dbReference>
<dbReference type="PIRSF" id="PIRSF005243">
    <property type="entry name" value="ROO"/>
    <property type="match status" value="1"/>
</dbReference>
<dbReference type="Proteomes" id="UP000823636">
    <property type="component" value="Unassembled WGS sequence"/>
</dbReference>
<gene>
    <name evidence="4" type="ORF">IAC54_01775</name>
</gene>
<dbReference type="PANTHER" id="PTHR43717">
    <property type="entry name" value="ANAEROBIC NITRIC OXIDE REDUCTASE FLAVORUBREDOXIN"/>
    <property type="match status" value="1"/>
</dbReference>
<evidence type="ECO:0000259" key="3">
    <source>
        <dbReference type="PROSITE" id="PS50902"/>
    </source>
</evidence>
<dbReference type="GO" id="GO:0016491">
    <property type="term" value="F:oxidoreductase activity"/>
    <property type="evidence" value="ECO:0007669"/>
    <property type="project" value="InterPro"/>
</dbReference>
<comment type="cofactor">
    <cofactor evidence="1">
        <name>FMN</name>
        <dbReference type="ChEBI" id="CHEBI:58210"/>
    </cofactor>
</comment>
<dbReference type="InterPro" id="IPR001226">
    <property type="entry name" value="Flavodoxin_CS"/>
</dbReference>
<evidence type="ECO:0000256" key="2">
    <source>
        <dbReference type="ARBA" id="ARBA00007121"/>
    </source>
</evidence>
<reference evidence="4" key="1">
    <citation type="submission" date="2020-10" db="EMBL/GenBank/DDBJ databases">
        <authorList>
            <person name="Gilroy R."/>
        </authorList>
    </citation>
    <scope>NUCLEOTIDE SEQUENCE</scope>
    <source>
        <strain evidence="4">G3-4614</strain>
    </source>
</reference>
<dbReference type="GO" id="GO:0010181">
    <property type="term" value="F:FMN binding"/>
    <property type="evidence" value="ECO:0007669"/>
    <property type="project" value="InterPro"/>
</dbReference>
<dbReference type="SUPFAM" id="SSF52218">
    <property type="entry name" value="Flavoproteins"/>
    <property type="match status" value="1"/>
</dbReference>
<dbReference type="InterPro" id="IPR001279">
    <property type="entry name" value="Metallo-B-lactamas"/>
</dbReference>
<dbReference type="SMART" id="SM00849">
    <property type="entry name" value="Lactamase_B"/>
    <property type="match status" value="1"/>
</dbReference>
<dbReference type="InterPro" id="IPR029039">
    <property type="entry name" value="Flavoprotein-like_sf"/>
</dbReference>
<dbReference type="EMBL" id="JADIMW010000015">
    <property type="protein sequence ID" value="MBO8437613.1"/>
    <property type="molecule type" value="Genomic_DNA"/>
</dbReference>
<dbReference type="Pfam" id="PF00258">
    <property type="entry name" value="Flavodoxin_1"/>
    <property type="match status" value="1"/>
</dbReference>
<name>A0A9D9E1S0_9BACT</name>